<dbReference type="PROSITE" id="PS50930">
    <property type="entry name" value="HTH_LYTTR"/>
    <property type="match status" value="1"/>
</dbReference>
<dbReference type="EMBL" id="JABMCC010000107">
    <property type="protein sequence ID" value="NUU54897.1"/>
    <property type="molecule type" value="Genomic_DNA"/>
</dbReference>
<proteinExistence type="predicted"/>
<evidence type="ECO:0000313" key="2">
    <source>
        <dbReference type="EMBL" id="NUU54897.1"/>
    </source>
</evidence>
<dbReference type="Pfam" id="PF04397">
    <property type="entry name" value="LytTR"/>
    <property type="match status" value="1"/>
</dbReference>
<gene>
    <name evidence="2" type="ORF">HP548_12500</name>
</gene>
<sequence>MIDSDQREVEYIDRLLVFKWDSKTNETQPKLIKMSDILFFSTDDINGTTIFAVTNNDEYLIRSSLKELSQLPGFYKTDRSYVVNWSQASSFDPKWNQLMFKSSDKKVNVAGSYFRTLKSKILALPRHI</sequence>
<dbReference type="PANTHER" id="PTHR37299:SF1">
    <property type="entry name" value="STAGE 0 SPORULATION PROTEIN A HOMOLOG"/>
    <property type="match status" value="1"/>
</dbReference>
<dbReference type="Proteomes" id="UP000577724">
    <property type="component" value="Unassembled WGS sequence"/>
</dbReference>
<organism evidence="2 3">
    <name type="scientific">Paenibacillus taichungensis</name>
    <dbReference type="NCBI Taxonomy" id="484184"/>
    <lineage>
        <taxon>Bacteria</taxon>
        <taxon>Bacillati</taxon>
        <taxon>Bacillota</taxon>
        <taxon>Bacilli</taxon>
        <taxon>Bacillales</taxon>
        <taxon>Paenibacillaceae</taxon>
        <taxon>Paenibacillus</taxon>
    </lineage>
</organism>
<name>A0ABX2MLH9_9BACL</name>
<dbReference type="InterPro" id="IPR046947">
    <property type="entry name" value="LytR-like"/>
</dbReference>
<dbReference type="GeneID" id="97131537"/>
<keyword evidence="3" id="KW-1185">Reference proteome</keyword>
<dbReference type="InterPro" id="IPR007492">
    <property type="entry name" value="LytTR_DNA-bd_dom"/>
</dbReference>
<dbReference type="PANTHER" id="PTHR37299">
    <property type="entry name" value="TRANSCRIPTIONAL REGULATOR-RELATED"/>
    <property type="match status" value="1"/>
</dbReference>
<accession>A0ABX2MLH9</accession>
<dbReference type="Gene3D" id="2.40.50.1020">
    <property type="entry name" value="LytTr DNA-binding domain"/>
    <property type="match status" value="1"/>
</dbReference>
<dbReference type="RefSeq" id="WP_175381832.1">
    <property type="nucleotide sequence ID" value="NZ_JABMCC010000107.1"/>
</dbReference>
<reference evidence="2 3" key="1">
    <citation type="submission" date="2020-05" db="EMBL/GenBank/DDBJ databases">
        <title>Genome Sequencing of Type Strains.</title>
        <authorList>
            <person name="Lemaire J.F."/>
            <person name="Inderbitzin P."/>
            <person name="Gregorio O.A."/>
            <person name="Collins S.B."/>
            <person name="Wespe N."/>
            <person name="Knight-Connoni V."/>
        </authorList>
    </citation>
    <scope>NUCLEOTIDE SEQUENCE [LARGE SCALE GENOMIC DNA]</scope>
    <source>
        <strain evidence="2 3">DSM 19942</strain>
    </source>
</reference>
<comment type="caution">
    <text evidence="2">The sequence shown here is derived from an EMBL/GenBank/DDBJ whole genome shotgun (WGS) entry which is preliminary data.</text>
</comment>
<evidence type="ECO:0000259" key="1">
    <source>
        <dbReference type="PROSITE" id="PS50930"/>
    </source>
</evidence>
<dbReference type="SMART" id="SM00850">
    <property type="entry name" value="LytTR"/>
    <property type="match status" value="1"/>
</dbReference>
<evidence type="ECO:0000313" key="3">
    <source>
        <dbReference type="Proteomes" id="UP000577724"/>
    </source>
</evidence>
<protein>
    <submittedName>
        <fullName evidence="2">LytTR family transcriptional regulator</fullName>
    </submittedName>
</protein>
<feature type="domain" description="HTH LytTR-type" evidence="1">
    <location>
        <begin position="26"/>
        <end position="123"/>
    </location>
</feature>